<dbReference type="SUPFAM" id="SSF53633">
    <property type="entry name" value="Carbamate kinase-like"/>
    <property type="match status" value="1"/>
</dbReference>
<dbReference type="PANTHER" id="PTHR23342:SF0">
    <property type="entry name" value="N-ACETYLGLUTAMATE SYNTHASE, MITOCHONDRIAL"/>
    <property type="match status" value="1"/>
</dbReference>
<evidence type="ECO:0000313" key="11">
    <source>
        <dbReference type="EMBL" id="MBB6453760.1"/>
    </source>
</evidence>
<evidence type="ECO:0000256" key="7">
    <source>
        <dbReference type="ARBA" id="ARBA00022840"/>
    </source>
</evidence>
<dbReference type="EC" id="2.7.2.8" evidence="9"/>
<dbReference type="CDD" id="cd04238">
    <property type="entry name" value="AAK_NAGK-like"/>
    <property type="match status" value="1"/>
</dbReference>
<keyword evidence="2 9" id="KW-0055">Arginine biosynthesis</keyword>
<dbReference type="InterPro" id="IPR001048">
    <property type="entry name" value="Asp/Glu/Uridylate_kinase"/>
</dbReference>
<evidence type="ECO:0000256" key="5">
    <source>
        <dbReference type="ARBA" id="ARBA00022741"/>
    </source>
</evidence>
<dbReference type="GO" id="GO:0005524">
    <property type="term" value="F:ATP binding"/>
    <property type="evidence" value="ECO:0007669"/>
    <property type="project" value="UniProtKB-UniRule"/>
</dbReference>
<dbReference type="FunFam" id="3.40.1160.10:FF:000004">
    <property type="entry name" value="Acetylglutamate kinase"/>
    <property type="match status" value="1"/>
</dbReference>
<comment type="caution">
    <text evidence="11">The sequence shown here is derived from an EMBL/GenBank/DDBJ whole genome shotgun (WGS) entry which is preliminary data.</text>
</comment>
<keyword evidence="6 9" id="KW-0418">Kinase</keyword>
<dbReference type="NCBIfam" id="TIGR00761">
    <property type="entry name" value="argB"/>
    <property type="match status" value="1"/>
</dbReference>
<dbReference type="InterPro" id="IPR004662">
    <property type="entry name" value="AcgluKinase_fam"/>
</dbReference>
<gene>
    <name evidence="9" type="primary">argB</name>
    <name evidence="11" type="ORF">HNQ94_002211</name>
</gene>
<feature type="site" description="Transition state stabilizer" evidence="9">
    <location>
        <position position="218"/>
    </location>
</feature>
<keyword evidence="5 9" id="KW-0547">Nucleotide-binding</keyword>
<dbReference type="InterPro" id="IPR036393">
    <property type="entry name" value="AceGlu_kinase-like_sf"/>
</dbReference>
<comment type="catalytic activity">
    <reaction evidence="8 9">
        <text>N-acetyl-L-glutamate + ATP = N-acetyl-L-glutamyl 5-phosphate + ADP</text>
        <dbReference type="Rhea" id="RHEA:14629"/>
        <dbReference type="ChEBI" id="CHEBI:30616"/>
        <dbReference type="ChEBI" id="CHEBI:44337"/>
        <dbReference type="ChEBI" id="CHEBI:57936"/>
        <dbReference type="ChEBI" id="CHEBI:456216"/>
        <dbReference type="EC" id="2.7.2.8"/>
    </reaction>
</comment>
<evidence type="ECO:0000256" key="9">
    <source>
        <dbReference type="HAMAP-Rule" id="MF_00082"/>
    </source>
</evidence>
<name>A0A841Q5S6_9BACI</name>
<dbReference type="InterPro" id="IPR037528">
    <property type="entry name" value="ArgB"/>
</dbReference>
<evidence type="ECO:0000256" key="6">
    <source>
        <dbReference type="ARBA" id="ARBA00022777"/>
    </source>
</evidence>
<evidence type="ECO:0000256" key="8">
    <source>
        <dbReference type="ARBA" id="ARBA00048141"/>
    </source>
</evidence>
<comment type="pathway">
    <text evidence="1 9">Amino-acid biosynthesis; L-arginine biosynthesis; N(2)-acetyl-L-ornithine from L-glutamate: step 2/4.</text>
</comment>
<dbReference type="PIRSF" id="PIRSF000728">
    <property type="entry name" value="NAGK"/>
    <property type="match status" value="1"/>
</dbReference>
<dbReference type="EMBL" id="JACHGH010000006">
    <property type="protein sequence ID" value="MBB6453760.1"/>
    <property type="molecule type" value="Genomic_DNA"/>
</dbReference>
<keyword evidence="4 9" id="KW-0808">Transferase</keyword>
<feature type="binding site" evidence="9">
    <location>
        <position position="63"/>
    </location>
    <ligand>
        <name>substrate</name>
    </ligand>
</feature>
<keyword evidence="9" id="KW-0963">Cytoplasm</keyword>
<dbReference type="GO" id="GO:0005737">
    <property type="term" value="C:cytoplasm"/>
    <property type="evidence" value="ECO:0007669"/>
    <property type="project" value="UniProtKB-SubCell"/>
</dbReference>
<feature type="site" description="Transition state stabilizer" evidence="9">
    <location>
        <position position="7"/>
    </location>
</feature>
<comment type="similarity">
    <text evidence="9">Belongs to the acetylglutamate kinase family. ArgB subfamily.</text>
</comment>
<dbReference type="Gene3D" id="3.40.1160.10">
    <property type="entry name" value="Acetylglutamate kinase-like"/>
    <property type="match status" value="1"/>
</dbReference>
<accession>A0A841Q5S6</accession>
<evidence type="ECO:0000259" key="10">
    <source>
        <dbReference type="Pfam" id="PF00696"/>
    </source>
</evidence>
<evidence type="ECO:0000256" key="3">
    <source>
        <dbReference type="ARBA" id="ARBA00022605"/>
    </source>
</evidence>
<comment type="subcellular location">
    <subcellularLocation>
        <location evidence="9">Cytoplasm</location>
    </subcellularLocation>
</comment>
<organism evidence="11 12">
    <name type="scientific">Salirhabdus euzebyi</name>
    <dbReference type="NCBI Taxonomy" id="394506"/>
    <lineage>
        <taxon>Bacteria</taxon>
        <taxon>Bacillati</taxon>
        <taxon>Bacillota</taxon>
        <taxon>Bacilli</taxon>
        <taxon>Bacillales</taxon>
        <taxon>Bacillaceae</taxon>
        <taxon>Salirhabdus</taxon>
    </lineage>
</organism>
<evidence type="ECO:0000256" key="1">
    <source>
        <dbReference type="ARBA" id="ARBA00004828"/>
    </source>
</evidence>
<feature type="domain" description="Aspartate/glutamate/uridylate kinase" evidence="10">
    <location>
        <begin position="3"/>
        <end position="237"/>
    </location>
</feature>
<dbReference type="RefSeq" id="WP_174496690.1">
    <property type="nucleotide sequence ID" value="NZ_CADDWK010000008.1"/>
</dbReference>
<protein>
    <recommendedName>
        <fullName evidence="9">Acetylglutamate kinase</fullName>
        <ecNumber evidence="9">2.7.2.8</ecNumber>
    </recommendedName>
    <alternativeName>
        <fullName evidence="9">N-acetyl-L-glutamate 5-phosphotransferase</fullName>
    </alternativeName>
    <alternativeName>
        <fullName evidence="9">NAG kinase</fullName>
        <shortName evidence="9">NAGK</shortName>
    </alternativeName>
</protein>
<proteinExistence type="inferred from homology"/>
<evidence type="ECO:0000256" key="2">
    <source>
        <dbReference type="ARBA" id="ARBA00022571"/>
    </source>
</evidence>
<dbReference type="AlphaFoldDB" id="A0A841Q5S6"/>
<feature type="binding site" evidence="9">
    <location>
        <position position="156"/>
    </location>
    <ligand>
        <name>substrate</name>
    </ligand>
</feature>
<keyword evidence="3 9" id="KW-0028">Amino-acid biosynthesis</keyword>
<feature type="binding site" evidence="9">
    <location>
        <begin position="41"/>
        <end position="42"/>
    </location>
    <ligand>
        <name>substrate</name>
    </ligand>
</feature>
<evidence type="ECO:0000256" key="4">
    <source>
        <dbReference type="ARBA" id="ARBA00022679"/>
    </source>
</evidence>
<dbReference type="HAMAP" id="MF_00082">
    <property type="entry name" value="ArgB"/>
    <property type="match status" value="1"/>
</dbReference>
<dbReference type="Pfam" id="PF00696">
    <property type="entry name" value="AA_kinase"/>
    <property type="match status" value="1"/>
</dbReference>
<reference evidence="11 12" key="1">
    <citation type="submission" date="2020-08" db="EMBL/GenBank/DDBJ databases">
        <title>Genomic Encyclopedia of Type Strains, Phase IV (KMG-IV): sequencing the most valuable type-strain genomes for metagenomic binning, comparative biology and taxonomic classification.</title>
        <authorList>
            <person name="Goeker M."/>
        </authorList>
    </citation>
    <scope>NUCLEOTIDE SEQUENCE [LARGE SCALE GENOMIC DNA]</scope>
    <source>
        <strain evidence="11 12">DSM 19612</strain>
    </source>
</reference>
<dbReference type="PANTHER" id="PTHR23342">
    <property type="entry name" value="N-ACETYLGLUTAMATE SYNTHASE"/>
    <property type="match status" value="1"/>
</dbReference>
<dbReference type="GO" id="GO:0003991">
    <property type="term" value="F:acetylglutamate kinase activity"/>
    <property type="evidence" value="ECO:0007669"/>
    <property type="project" value="UniProtKB-UniRule"/>
</dbReference>
<evidence type="ECO:0000313" key="12">
    <source>
        <dbReference type="Proteomes" id="UP000581688"/>
    </source>
</evidence>
<keyword evidence="12" id="KW-1185">Reference proteome</keyword>
<sequence>MNYIIIKCGGSVLEELPLTFYQDVVNLQKSRKWKPIIVHGGGPFISSLLHKLQIETKFHDGMRITSPEVLDVVEMVLTGSVNKNIVSQLKKAGGRALGISGADGDLLNAKIMDNGNLGLVGEVHQVNTELVSQIMFTDNIPVISPIGIDERGNRLNINGDLAAAAVAKALGGKLCFVSDISGVYSEENGKKIWKRTLNKKEAEQLINKKIIKGGMVPKVRSALDTLSAGVKEVVILDGKEKSSLSNFCAGMEVGTKMVQ</sequence>
<dbReference type="UniPathway" id="UPA00068">
    <property type="reaction ID" value="UER00107"/>
</dbReference>
<keyword evidence="7 9" id="KW-0067">ATP-binding</keyword>
<dbReference type="GO" id="GO:0042450">
    <property type="term" value="P:L-arginine biosynthetic process via ornithine"/>
    <property type="evidence" value="ECO:0007669"/>
    <property type="project" value="UniProtKB-UniRule"/>
</dbReference>
<dbReference type="Proteomes" id="UP000581688">
    <property type="component" value="Unassembled WGS sequence"/>
</dbReference>
<comment type="function">
    <text evidence="9">Catalyzes the ATP-dependent phosphorylation of N-acetyl-L-glutamate.</text>
</comment>